<dbReference type="NCBIfam" id="TIGR00966">
    <property type="entry name" value="transloc_SecF"/>
    <property type="match status" value="1"/>
</dbReference>
<dbReference type="GO" id="GO:0006605">
    <property type="term" value="P:protein targeting"/>
    <property type="evidence" value="ECO:0007669"/>
    <property type="project" value="UniProtKB-UniRule"/>
</dbReference>
<dbReference type="AlphaFoldDB" id="A0A7V4XS42"/>
<dbReference type="InterPro" id="IPR048634">
    <property type="entry name" value="SecD_SecF_C"/>
</dbReference>
<keyword evidence="5 9" id="KW-0653">Protein transport</keyword>
<dbReference type="InterPro" id="IPR055344">
    <property type="entry name" value="SecD_SecF_C_bact"/>
</dbReference>
<reference evidence="11" key="1">
    <citation type="journal article" date="2020" name="mSystems">
        <title>Genome- and Community-Level Interaction Insights into Carbon Utilization and Element Cycling Functions of Hydrothermarchaeota in Hydrothermal Sediment.</title>
        <authorList>
            <person name="Zhou Z."/>
            <person name="Liu Y."/>
            <person name="Xu W."/>
            <person name="Pan J."/>
            <person name="Luo Z.H."/>
            <person name="Li M."/>
        </authorList>
    </citation>
    <scope>NUCLEOTIDE SEQUENCE [LARGE SCALE GENOMIC DNA]</scope>
    <source>
        <strain evidence="11">SpSt-855</strain>
    </source>
</reference>
<comment type="similarity">
    <text evidence="9">Belongs to the SecD/SecF family. SecF subfamily.</text>
</comment>
<feature type="transmembrane region" description="Helical" evidence="9">
    <location>
        <begin position="354"/>
        <end position="380"/>
    </location>
</feature>
<evidence type="ECO:0000256" key="5">
    <source>
        <dbReference type="ARBA" id="ARBA00022927"/>
    </source>
</evidence>
<dbReference type="InterPro" id="IPR022813">
    <property type="entry name" value="SecD/SecF_arch_bac"/>
</dbReference>
<feature type="transmembrane region" description="Helical" evidence="9">
    <location>
        <begin position="227"/>
        <end position="244"/>
    </location>
</feature>
<comment type="subcellular location">
    <subcellularLocation>
        <location evidence="1 9">Cell membrane</location>
        <topology evidence="1 9">Multi-pass membrane protein</topology>
    </subcellularLocation>
</comment>
<dbReference type="Gene3D" id="1.20.1640.10">
    <property type="entry name" value="Multidrug efflux transporter AcrB transmembrane domain"/>
    <property type="match status" value="1"/>
</dbReference>
<keyword evidence="8 9" id="KW-0472">Membrane</keyword>
<keyword evidence="2 9" id="KW-0813">Transport</keyword>
<feature type="transmembrane region" description="Helical" evidence="9">
    <location>
        <begin position="330"/>
        <end position="348"/>
    </location>
</feature>
<evidence type="ECO:0000256" key="2">
    <source>
        <dbReference type="ARBA" id="ARBA00022448"/>
    </source>
</evidence>
<dbReference type="InterPro" id="IPR022645">
    <property type="entry name" value="SecD/SecF_bac"/>
</dbReference>
<dbReference type="SUPFAM" id="SSF82866">
    <property type="entry name" value="Multidrug efflux transporter AcrB transmembrane domain"/>
    <property type="match status" value="1"/>
</dbReference>
<dbReference type="NCBIfam" id="TIGR00916">
    <property type="entry name" value="2A0604s01"/>
    <property type="match status" value="1"/>
</dbReference>
<feature type="transmembrane region" description="Helical" evidence="9">
    <location>
        <begin position="277"/>
        <end position="299"/>
    </location>
</feature>
<feature type="transmembrane region" description="Helical" evidence="9">
    <location>
        <begin position="16"/>
        <end position="36"/>
    </location>
</feature>
<keyword evidence="4 9" id="KW-0812">Transmembrane</keyword>
<comment type="function">
    <text evidence="9">Part of the Sec protein translocase complex. Interacts with the SecYEG preprotein conducting channel. SecDF uses the proton motive force (PMF) to complete protein translocation after the ATP-dependent function of SecA.</text>
</comment>
<feature type="domain" description="Protein export membrane protein SecD/SecF C-terminal" evidence="10">
    <location>
        <begin position="207"/>
        <end position="382"/>
    </location>
</feature>
<accession>A0A7V4XS42</accession>
<dbReference type="EMBL" id="DTKL01000032">
    <property type="protein sequence ID" value="HGY94188.1"/>
    <property type="molecule type" value="Genomic_DNA"/>
</dbReference>
<evidence type="ECO:0000256" key="3">
    <source>
        <dbReference type="ARBA" id="ARBA00022475"/>
    </source>
</evidence>
<dbReference type="PRINTS" id="PR01755">
    <property type="entry name" value="SECFTRNLCASE"/>
</dbReference>
<dbReference type="GO" id="GO:0065002">
    <property type="term" value="P:intracellular protein transmembrane transport"/>
    <property type="evidence" value="ECO:0007669"/>
    <property type="project" value="UniProtKB-UniRule"/>
</dbReference>
<dbReference type="Pfam" id="PF02355">
    <property type="entry name" value="SecD_SecF_C"/>
    <property type="match status" value="1"/>
</dbReference>
<evidence type="ECO:0000259" key="10">
    <source>
        <dbReference type="Pfam" id="PF02355"/>
    </source>
</evidence>
<evidence type="ECO:0000256" key="4">
    <source>
        <dbReference type="ARBA" id="ARBA00022692"/>
    </source>
</evidence>
<protein>
    <recommendedName>
        <fullName evidence="9">Protein-export membrane protein SecF</fullName>
    </recommendedName>
</protein>
<evidence type="ECO:0000256" key="7">
    <source>
        <dbReference type="ARBA" id="ARBA00023010"/>
    </source>
</evidence>
<dbReference type="PANTHER" id="PTHR30081:SF8">
    <property type="entry name" value="PROTEIN TRANSLOCASE SUBUNIT SECF"/>
    <property type="match status" value="1"/>
</dbReference>
<keyword evidence="7 9" id="KW-0811">Translocation</keyword>
<proteinExistence type="inferred from homology"/>
<name>A0A7V4XS42_9BACT</name>
<evidence type="ECO:0000256" key="1">
    <source>
        <dbReference type="ARBA" id="ARBA00004651"/>
    </source>
</evidence>
<dbReference type="GO" id="GO:0043952">
    <property type="term" value="P:protein transport by the Sec complex"/>
    <property type="evidence" value="ECO:0007669"/>
    <property type="project" value="UniProtKB-UniRule"/>
</dbReference>
<dbReference type="InterPro" id="IPR005665">
    <property type="entry name" value="SecF_bac"/>
</dbReference>
<comment type="caution">
    <text evidence="11">The sequence shown here is derived from an EMBL/GenBank/DDBJ whole genome shotgun (WGS) entry which is preliminary data.</text>
</comment>
<dbReference type="PANTHER" id="PTHR30081">
    <property type="entry name" value="PROTEIN-EXPORT MEMBRANE PROTEIN SEC"/>
    <property type="match status" value="1"/>
</dbReference>
<evidence type="ECO:0000256" key="8">
    <source>
        <dbReference type="ARBA" id="ARBA00023136"/>
    </source>
</evidence>
<dbReference type="HAMAP" id="MF_01464_B">
    <property type="entry name" value="SecF_B"/>
    <property type="match status" value="1"/>
</dbReference>
<organism evidence="11">
    <name type="scientific">Acidobacterium capsulatum</name>
    <dbReference type="NCBI Taxonomy" id="33075"/>
    <lineage>
        <taxon>Bacteria</taxon>
        <taxon>Pseudomonadati</taxon>
        <taxon>Acidobacteriota</taxon>
        <taxon>Terriglobia</taxon>
        <taxon>Terriglobales</taxon>
        <taxon>Acidobacteriaceae</taxon>
        <taxon>Acidobacterium</taxon>
    </lineage>
</organism>
<sequence length="401" mass="43711">MELFHDVKIDWLGKKWYFLGFSLIFSVSGILSLLFWHHLPLDVDFSGGTVVQVKFESKPNVDKIRHATDRAGLRDAVIEQYGSATDNEVLITLGEKATNNASLDQSRAAIVQTLSRNYSKTGPSAAGKLDLDNASKSALASWLDQQDPEHLGTNNQNAQLKYAQQAAAITAYRDAHGGLLSSVGELQSVAEPAVVQALDQGAYLSGFAVRNVEIVGPQVGAQLRHQALMAVLYSLAGMLIYLWFRFELIYGVAAVVAVFHDTIITIGAFSLRDMEMSLTVIAAILTLIGYSMNDTIVVFDRIRENLRMSRREPLADVVNRSINQTLSRTVLTSGLTFLTALSLFFFGGEVLHPFSFALVVGIAIGTYSSIAVAAPMLVAYQNWRAKRGKSAVLPAGKKAKI</sequence>
<feature type="transmembrane region" description="Helical" evidence="9">
    <location>
        <begin position="251"/>
        <end position="271"/>
    </location>
</feature>
<evidence type="ECO:0000313" key="11">
    <source>
        <dbReference type="EMBL" id="HGY94188.1"/>
    </source>
</evidence>
<evidence type="ECO:0000256" key="9">
    <source>
        <dbReference type="HAMAP-Rule" id="MF_01464"/>
    </source>
</evidence>
<evidence type="ECO:0000256" key="6">
    <source>
        <dbReference type="ARBA" id="ARBA00022989"/>
    </source>
</evidence>
<dbReference type="GO" id="GO:0015450">
    <property type="term" value="F:protein-transporting ATPase activity"/>
    <property type="evidence" value="ECO:0007669"/>
    <property type="project" value="InterPro"/>
</dbReference>
<keyword evidence="3 9" id="KW-1003">Cell membrane</keyword>
<comment type="subunit">
    <text evidence="9">Forms a complex with SecD. Part of the essential Sec protein translocation apparatus which comprises SecA, SecYEG and auxiliary proteins SecDF. Other proteins may also be involved.</text>
</comment>
<dbReference type="GO" id="GO:0005886">
    <property type="term" value="C:plasma membrane"/>
    <property type="evidence" value="ECO:0007669"/>
    <property type="project" value="UniProtKB-SubCell"/>
</dbReference>
<gene>
    <name evidence="9 11" type="primary">secF</name>
    <name evidence="11" type="ORF">ENW50_05820</name>
</gene>
<keyword evidence="6 9" id="KW-1133">Transmembrane helix</keyword>